<sequence>MDKIEHLTTMYTEQLNDEDLIYEKKITEPEEWYRYIPFLEYTNVRRALYQMYIEHDYIKTKASFYKAARVAQYMSDTYDSRVMDNGMFQISYAMFSDNEVLIDRYSRLKNKINNDTSMPYQYSNCIQNILAEDWDKLDWNIHCLTRFVKMKQFESFAGVVNILNGFKAKDEVLIKKGLEDFIATAKKRNKDGIISKFFSIDTAGFCKLAWIKGYEIDLKSQLVPAELMPIEPLDYYPEYDFLKAK</sequence>
<dbReference type="RefSeq" id="WP_256539006.1">
    <property type="nucleotide sequence ID" value="NZ_JANHOH010000002.1"/>
</dbReference>
<dbReference type="Proteomes" id="UP001204376">
    <property type="component" value="Unassembled WGS sequence"/>
</dbReference>
<dbReference type="EMBL" id="JANHOH010000002">
    <property type="protein sequence ID" value="MCQ6958809.1"/>
    <property type="molecule type" value="Genomic_DNA"/>
</dbReference>
<organism evidence="1 2">
    <name type="scientific">Mucilaginibacter aquariorum</name>
    <dbReference type="NCBI Taxonomy" id="2967225"/>
    <lineage>
        <taxon>Bacteria</taxon>
        <taxon>Pseudomonadati</taxon>
        <taxon>Bacteroidota</taxon>
        <taxon>Sphingobacteriia</taxon>
        <taxon>Sphingobacteriales</taxon>
        <taxon>Sphingobacteriaceae</taxon>
        <taxon>Mucilaginibacter</taxon>
    </lineage>
</organism>
<gene>
    <name evidence="1" type="ORF">NPE20_12620</name>
</gene>
<dbReference type="Pfam" id="PF15575">
    <property type="entry name" value="Imm49"/>
    <property type="match status" value="1"/>
</dbReference>
<keyword evidence="2" id="KW-1185">Reference proteome</keyword>
<protein>
    <submittedName>
        <fullName evidence="1">Immunity 49 family protein</fullName>
    </submittedName>
</protein>
<proteinExistence type="predicted"/>
<reference evidence="1 2" key="1">
    <citation type="submission" date="2022-07" db="EMBL/GenBank/DDBJ databases">
        <title>Mucilaginibacter sp. JC4.</title>
        <authorList>
            <person name="Le V."/>
            <person name="Ko S.-R."/>
            <person name="Ahn C.-Y."/>
            <person name="Oh H.-M."/>
        </authorList>
    </citation>
    <scope>NUCLEOTIDE SEQUENCE [LARGE SCALE GENOMIC DNA]</scope>
    <source>
        <strain evidence="1 2">JC4</strain>
    </source>
</reference>
<evidence type="ECO:0000313" key="2">
    <source>
        <dbReference type="Proteomes" id="UP001204376"/>
    </source>
</evidence>
<dbReference type="InterPro" id="IPR029074">
    <property type="entry name" value="Imm49"/>
</dbReference>
<accession>A0ABT1T2I8</accession>
<comment type="caution">
    <text evidence="1">The sequence shown here is derived from an EMBL/GenBank/DDBJ whole genome shotgun (WGS) entry which is preliminary data.</text>
</comment>
<evidence type="ECO:0000313" key="1">
    <source>
        <dbReference type="EMBL" id="MCQ6958809.1"/>
    </source>
</evidence>
<name>A0ABT1T2I8_9SPHI</name>